<gene>
    <name evidence="3" type="ORF">GCM10022207_86380</name>
</gene>
<evidence type="ECO:0000313" key="4">
    <source>
        <dbReference type="Proteomes" id="UP001501563"/>
    </source>
</evidence>
<organism evidence="3 4">
    <name type="scientific">Streptomyces lannensis</name>
    <dbReference type="NCBI Taxonomy" id="766498"/>
    <lineage>
        <taxon>Bacteria</taxon>
        <taxon>Bacillati</taxon>
        <taxon>Actinomycetota</taxon>
        <taxon>Actinomycetes</taxon>
        <taxon>Kitasatosporales</taxon>
        <taxon>Streptomycetaceae</taxon>
        <taxon>Streptomyces</taxon>
    </lineage>
</organism>
<comment type="caution">
    <text evidence="3">The sequence shown here is derived from an EMBL/GenBank/DDBJ whole genome shotgun (WGS) entry which is preliminary data.</text>
</comment>
<sequence>MVTASCVSGTLLVLWGVSFFLVRRSGTTIGADGITISWGMGRGRTHPWNQIRWIDIRETRTNSGTVRTARITLAGGQRRSLPALSHSNLYPLPDFDTDVQRVINWWELSTDPATRIQPPKPPRDRITPQSLGVILGLVITAVIVLVVLAQN</sequence>
<feature type="domain" description="Low molecular weight protein antigen 6 PH" evidence="2">
    <location>
        <begin position="24"/>
        <end position="86"/>
    </location>
</feature>
<accession>A0ABP7LMB7</accession>
<reference evidence="4" key="1">
    <citation type="journal article" date="2019" name="Int. J. Syst. Evol. Microbiol.">
        <title>The Global Catalogue of Microorganisms (GCM) 10K type strain sequencing project: providing services to taxonomists for standard genome sequencing and annotation.</title>
        <authorList>
            <consortium name="The Broad Institute Genomics Platform"/>
            <consortium name="The Broad Institute Genome Sequencing Center for Infectious Disease"/>
            <person name="Wu L."/>
            <person name="Ma J."/>
        </authorList>
    </citation>
    <scope>NUCLEOTIDE SEQUENCE [LARGE SCALE GENOMIC DNA]</scope>
    <source>
        <strain evidence="4">JCM 16578</strain>
    </source>
</reference>
<protein>
    <recommendedName>
        <fullName evidence="2">Low molecular weight protein antigen 6 PH domain-containing protein</fullName>
    </recommendedName>
</protein>
<proteinExistence type="predicted"/>
<keyword evidence="1" id="KW-1133">Transmembrane helix</keyword>
<evidence type="ECO:0000259" key="2">
    <source>
        <dbReference type="Pfam" id="PF10756"/>
    </source>
</evidence>
<dbReference type="EMBL" id="BAAAZA010000054">
    <property type="protein sequence ID" value="GAA3903916.1"/>
    <property type="molecule type" value="Genomic_DNA"/>
</dbReference>
<name>A0ABP7LMB7_9ACTN</name>
<evidence type="ECO:0000313" key="3">
    <source>
        <dbReference type="EMBL" id="GAA3903916.1"/>
    </source>
</evidence>
<dbReference type="InterPro" id="IPR019692">
    <property type="entry name" value="CFP-6_PH"/>
</dbReference>
<keyword evidence="1" id="KW-0472">Membrane</keyword>
<dbReference type="Pfam" id="PF10756">
    <property type="entry name" value="bPH_6"/>
    <property type="match status" value="1"/>
</dbReference>
<dbReference type="RefSeq" id="WP_345554232.1">
    <property type="nucleotide sequence ID" value="NZ_BAAAZA010000054.1"/>
</dbReference>
<keyword evidence="4" id="KW-1185">Reference proteome</keyword>
<keyword evidence="1" id="KW-0812">Transmembrane</keyword>
<dbReference type="Proteomes" id="UP001501563">
    <property type="component" value="Unassembled WGS sequence"/>
</dbReference>
<feature type="transmembrane region" description="Helical" evidence="1">
    <location>
        <begin position="130"/>
        <end position="149"/>
    </location>
</feature>
<evidence type="ECO:0000256" key="1">
    <source>
        <dbReference type="SAM" id="Phobius"/>
    </source>
</evidence>